<gene>
    <name evidence="1" type="ORF">KTH64_02945</name>
</gene>
<comment type="caution">
    <text evidence="1">The sequence shown here is derived from an EMBL/GenBank/DDBJ whole genome shotgun (WGS) entry which is preliminary data.</text>
</comment>
<evidence type="ECO:0008006" key="3">
    <source>
        <dbReference type="Google" id="ProtNLM"/>
    </source>
</evidence>
<sequence length="143" mass="15837">MGLGKGRKVPQSVKTQRKIDTAVDEALKQQSQVYVNAKQMDQAEISQLKKRLAEAMKQSSQITPDYIQGVLEETQHTGILVKNPHTFWKWLSTWAFAAIGFVSLYGIPPEVVALIPEASQGKVTAIIALLGFLGRFINQSRGK</sequence>
<protein>
    <recommendedName>
        <fullName evidence="3">Holin of 3TMs, for gene-transfer release</fullName>
    </recommendedName>
</protein>
<evidence type="ECO:0000313" key="2">
    <source>
        <dbReference type="Proteomes" id="UP001208534"/>
    </source>
</evidence>
<dbReference type="Proteomes" id="UP001208534">
    <property type="component" value="Unassembled WGS sequence"/>
</dbReference>
<evidence type="ECO:0000313" key="1">
    <source>
        <dbReference type="EMBL" id="MCU4395946.1"/>
    </source>
</evidence>
<dbReference type="RefSeq" id="WP_262578566.1">
    <property type="nucleotide sequence ID" value="NZ_JAHPRE010000008.1"/>
</dbReference>
<name>A0AAW5RA18_ACIJU</name>
<reference evidence="1" key="1">
    <citation type="submission" date="2021-06" db="EMBL/GenBank/DDBJ databases">
        <title>Propagation of a rapidly emergent carbapenem-resistant Acinetobacter baumannii lineage by various extra-hospital transmission networks.</title>
        <authorList>
            <person name="Calix J."/>
        </authorList>
    </citation>
    <scope>NUCLEOTIDE SEQUENCE</scope>
    <source>
        <strain evidence="1">WU_MDCI_Aw63</strain>
    </source>
</reference>
<organism evidence="1 2">
    <name type="scientific">Acinetobacter junii</name>
    <dbReference type="NCBI Taxonomy" id="40215"/>
    <lineage>
        <taxon>Bacteria</taxon>
        <taxon>Pseudomonadati</taxon>
        <taxon>Pseudomonadota</taxon>
        <taxon>Gammaproteobacteria</taxon>
        <taxon>Moraxellales</taxon>
        <taxon>Moraxellaceae</taxon>
        <taxon>Acinetobacter</taxon>
    </lineage>
</organism>
<accession>A0AAW5RA18</accession>
<dbReference type="EMBL" id="JAHPRE010000008">
    <property type="protein sequence ID" value="MCU4395946.1"/>
    <property type="molecule type" value="Genomic_DNA"/>
</dbReference>
<proteinExistence type="predicted"/>
<dbReference type="InterPro" id="IPR057700">
    <property type="entry name" value="DUF7940"/>
</dbReference>
<dbReference type="Pfam" id="PF25612">
    <property type="entry name" value="DUF7940"/>
    <property type="match status" value="1"/>
</dbReference>
<dbReference type="AlphaFoldDB" id="A0AAW5RA18"/>